<comment type="caution">
    <text evidence="3">The sequence shown here is derived from an EMBL/GenBank/DDBJ whole genome shotgun (WGS) entry which is preliminary data.</text>
</comment>
<dbReference type="Proteomes" id="UP000266841">
    <property type="component" value="Unassembled WGS sequence"/>
</dbReference>
<feature type="region of interest" description="Disordered" evidence="1">
    <location>
        <begin position="36"/>
        <end position="67"/>
    </location>
</feature>
<dbReference type="SMART" id="SM00239">
    <property type="entry name" value="C2"/>
    <property type="match status" value="1"/>
</dbReference>
<proteinExistence type="predicted"/>
<feature type="domain" description="C2" evidence="2">
    <location>
        <begin position="389"/>
        <end position="518"/>
    </location>
</feature>
<sequence>MEKIDKGVLLRLENDSASDACDAGGGRGGLALVLKNDTRSDTLPPKSEEEAAKTTAPPKRNGTSGGEPVLSLLVEIASVLVPDRKQGTKQVHSSVYWVGPANPSGYRRREFLVHRTLSLRSSSPGGEEADDDEASSFEDYVLTVDDGSLFLFNTSMKQLVNSSRPEEYADRGGLRFDVFTTPLDLVNSLHSTVSSMSSVDSVKEKEKHAISNDNTTASSMSYRLVGSVFLSAAEIMARCDEQRYNFQLMDNWRTVHQRSSRNALQRAKTKRSLFGGRLALRFRLASQTDIALLDSMAKNKSARQLQSDLIRNYTEMQPADNITEVDEASFSAESSVKHLLNISPVAKEAVRKFWHDTEKRIMVKPYPDERRKQETTWFTEERLHQEAYMPSSNWIQAGHPTSNSIGRVYLEILRCQGLPNTDTGGAVGNKTDAFVTCTYDSVMTQTDVIDDACSPMWMPWCTRAFIFQLTHPSHALYIAVTDYDLVDIYLGPQEHENIGRVTVNLSNLSASLVYTLTYKLYPSSNLTERGDDQGTITIRLRLEIDDPRRYLLAGAVPVEGTAFICSQQWKTHRVTKYCTEGPHDEEVFEMSVFRSYINEVMTAKRHTAYVVSDGIKSLVFWRGQVRVGGVRLPLHSMLVFYLSTIVIEKPRLLPSYFLFGCAWILITNMLNKQAHPSPWRRGHSLAEYLAVLLDSASGHRPREIEPYEGSKEALKLEEAWKKRIADDDANYSKQALLDAKVEAIQSEAVIRT</sequence>
<dbReference type="Gene3D" id="2.60.40.150">
    <property type="entry name" value="C2 domain"/>
    <property type="match status" value="1"/>
</dbReference>
<dbReference type="EMBL" id="AGNL01019027">
    <property type="protein sequence ID" value="EJK62227.1"/>
    <property type="molecule type" value="Genomic_DNA"/>
</dbReference>
<dbReference type="PROSITE" id="PS50004">
    <property type="entry name" value="C2"/>
    <property type="match status" value="1"/>
</dbReference>
<dbReference type="AlphaFoldDB" id="K0SVL4"/>
<dbReference type="CDD" id="cd00030">
    <property type="entry name" value="C2"/>
    <property type="match status" value="1"/>
</dbReference>
<evidence type="ECO:0000313" key="4">
    <source>
        <dbReference type="Proteomes" id="UP000266841"/>
    </source>
</evidence>
<evidence type="ECO:0000256" key="1">
    <source>
        <dbReference type="SAM" id="MobiDB-lite"/>
    </source>
</evidence>
<name>K0SVL4_THAOC</name>
<dbReference type="InterPro" id="IPR035892">
    <property type="entry name" value="C2_domain_sf"/>
</dbReference>
<feature type="compositionally biased region" description="Basic and acidic residues" evidence="1">
    <location>
        <begin position="36"/>
        <end position="52"/>
    </location>
</feature>
<dbReference type="InterPro" id="IPR000008">
    <property type="entry name" value="C2_dom"/>
</dbReference>
<gene>
    <name evidence="3" type="ORF">THAOC_17168</name>
</gene>
<dbReference type="eggNOG" id="ENOG502SCBC">
    <property type="taxonomic scope" value="Eukaryota"/>
</dbReference>
<protein>
    <recommendedName>
        <fullName evidence="2">C2 domain-containing protein</fullName>
    </recommendedName>
</protein>
<evidence type="ECO:0000259" key="2">
    <source>
        <dbReference type="PROSITE" id="PS50004"/>
    </source>
</evidence>
<keyword evidence="4" id="KW-1185">Reference proteome</keyword>
<dbReference type="SUPFAM" id="SSF49562">
    <property type="entry name" value="C2 domain (Calcium/lipid-binding domain, CaLB)"/>
    <property type="match status" value="1"/>
</dbReference>
<feature type="non-terminal residue" evidence="3">
    <location>
        <position position="752"/>
    </location>
</feature>
<dbReference type="OrthoDB" id="5973539at2759"/>
<reference evidence="3 4" key="1">
    <citation type="journal article" date="2012" name="Genome Biol.">
        <title>Genome and low-iron response of an oceanic diatom adapted to chronic iron limitation.</title>
        <authorList>
            <person name="Lommer M."/>
            <person name="Specht M."/>
            <person name="Roy A.S."/>
            <person name="Kraemer L."/>
            <person name="Andreson R."/>
            <person name="Gutowska M.A."/>
            <person name="Wolf J."/>
            <person name="Bergner S.V."/>
            <person name="Schilhabel M.B."/>
            <person name="Klostermeier U.C."/>
            <person name="Beiko R.G."/>
            <person name="Rosenstiel P."/>
            <person name="Hippler M."/>
            <person name="Laroche J."/>
        </authorList>
    </citation>
    <scope>NUCLEOTIDE SEQUENCE [LARGE SCALE GENOMIC DNA]</scope>
    <source>
        <strain evidence="3 4">CCMP1005</strain>
    </source>
</reference>
<dbReference type="Pfam" id="PF00168">
    <property type="entry name" value="C2"/>
    <property type="match status" value="1"/>
</dbReference>
<accession>K0SVL4</accession>
<organism evidence="3 4">
    <name type="scientific">Thalassiosira oceanica</name>
    <name type="common">Marine diatom</name>
    <dbReference type="NCBI Taxonomy" id="159749"/>
    <lineage>
        <taxon>Eukaryota</taxon>
        <taxon>Sar</taxon>
        <taxon>Stramenopiles</taxon>
        <taxon>Ochrophyta</taxon>
        <taxon>Bacillariophyta</taxon>
        <taxon>Coscinodiscophyceae</taxon>
        <taxon>Thalassiosirophycidae</taxon>
        <taxon>Thalassiosirales</taxon>
        <taxon>Thalassiosiraceae</taxon>
        <taxon>Thalassiosira</taxon>
    </lineage>
</organism>
<evidence type="ECO:0000313" key="3">
    <source>
        <dbReference type="EMBL" id="EJK62227.1"/>
    </source>
</evidence>